<evidence type="ECO:0000313" key="1">
    <source>
        <dbReference type="EMBL" id="SHH33037.1"/>
    </source>
</evidence>
<evidence type="ECO:0000313" key="2">
    <source>
        <dbReference type="Proteomes" id="UP000184139"/>
    </source>
</evidence>
<organism evidence="1 2">
    <name type="scientific">Desulfofustis glycolicus DSM 9705</name>
    <dbReference type="NCBI Taxonomy" id="1121409"/>
    <lineage>
        <taxon>Bacteria</taxon>
        <taxon>Pseudomonadati</taxon>
        <taxon>Thermodesulfobacteriota</taxon>
        <taxon>Desulfobulbia</taxon>
        <taxon>Desulfobulbales</taxon>
        <taxon>Desulfocapsaceae</taxon>
        <taxon>Desulfofustis</taxon>
    </lineage>
</organism>
<proteinExistence type="predicted"/>
<reference evidence="1 2" key="1">
    <citation type="submission" date="2016-11" db="EMBL/GenBank/DDBJ databases">
        <authorList>
            <person name="Jaros S."/>
            <person name="Januszkiewicz K."/>
            <person name="Wedrychowicz H."/>
        </authorList>
    </citation>
    <scope>NUCLEOTIDE SEQUENCE [LARGE SCALE GENOMIC DNA]</scope>
    <source>
        <strain evidence="1 2">DSM 9705</strain>
    </source>
</reference>
<accession>A0A1M5S361</accession>
<sequence>METKALNVEGIELVMPVFLVQWWPHQLPLDRFPSFCGAGGGLGDALVPENCYGLPLSPACFVHDISWRVVEATWAGFHQGNSMFLHNNLAIINARSRFPLKQLRAYRAVTYFNAVDTIGAKYFWDDKWQFGTYEDPLEDPIVLEKLARVGVEPLRRAA</sequence>
<dbReference type="Proteomes" id="UP000184139">
    <property type="component" value="Unassembled WGS sequence"/>
</dbReference>
<name>A0A1M5S361_9BACT</name>
<dbReference type="STRING" id="1121409.SAMN02745124_00143"/>
<dbReference type="EMBL" id="FQXS01000001">
    <property type="protein sequence ID" value="SHH33037.1"/>
    <property type="molecule type" value="Genomic_DNA"/>
</dbReference>
<gene>
    <name evidence="1" type="ORF">SAMN02745124_00143</name>
</gene>
<dbReference type="RefSeq" id="WP_073372910.1">
    <property type="nucleotide sequence ID" value="NZ_FQXS01000001.1"/>
</dbReference>
<protein>
    <submittedName>
        <fullName evidence="1">Uncharacterized protein</fullName>
    </submittedName>
</protein>
<dbReference type="AlphaFoldDB" id="A0A1M5S361"/>
<keyword evidence="2" id="KW-1185">Reference proteome</keyword>